<proteinExistence type="predicted"/>
<dbReference type="EMBL" id="JBJUIK010000016">
    <property type="protein sequence ID" value="KAL3500197.1"/>
    <property type="molecule type" value="Genomic_DNA"/>
</dbReference>
<dbReference type="Proteomes" id="UP001630127">
    <property type="component" value="Unassembled WGS sequence"/>
</dbReference>
<comment type="caution">
    <text evidence="2">The sequence shown here is derived from an EMBL/GenBank/DDBJ whole genome shotgun (WGS) entry which is preliminary data.</text>
</comment>
<protein>
    <submittedName>
        <fullName evidence="2">Uncharacterized protein</fullName>
    </submittedName>
</protein>
<keyword evidence="3" id="KW-1185">Reference proteome</keyword>
<dbReference type="AlphaFoldDB" id="A0ABD2Y186"/>
<evidence type="ECO:0000256" key="1">
    <source>
        <dbReference type="SAM" id="MobiDB-lite"/>
    </source>
</evidence>
<evidence type="ECO:0000313" key="2">
    <source>
        <dbReference type="EMBL" id="KAL3500197.1"/>
    </source>
</evidence>
<reference evidence="2 3" key="1">
    <citation type="submission" date="2024-11" db="EMBL/GenBank/DDBJ databases">
        <title>A near-complete genome assembly of Cinchona calisaya.</title>
        <authorList>
            <person name="Lian D.C."/>
            <person name="Zhao X.W."/>
            <person name="Wei L."/>
        </authorList>
    </citation>
    <scope>NUCLEOTIDE SEQUENCE [LARGE SCALE GENOMIC DNA]</scope>
    <source>
        <tissue evidence="2">Nenye</tissue>
    </source>
</reference>
<feature type="compositionally biased region" description="Polar residues" evidence="1">
    <location>
        <begin position="148"/>
        <end position="157"/>
    </location>
</feature>
<gene>
    <name evidence="2" type="ORF">ACH5RR_039290</name>
</gene>
<sequence>MEGRRSEEHFRINLPYLKHSHGRQSKQRKKREFALSSNIVKSSTLQQQLVRAFILAKKKDEGIASLETGRTDMGYKLRKMKKKRCWSYVRLVDFKEGLDECANSVFEKCLTERRKCSVQSSHVLISIRSVLALNANGSQGVRGGSTDPAISTSAPIE</sequence>
<evidence type="ECO:0000313" key="3">
    <source>
        <dbReference type="Proteomes" id="UP001630127"/>
    </source>
</evidence>
<accession>A0ABD2Y186</accession>
<organism evidence="2 3">
    <name type="scientific">Cinchona calisaya</name>
    <dbReference type="NCBI Taxonomy" id="153742"/>
    <lineage>
        <taxon>Eukaryota</taxon>
        <taxon>Viridiplantae</taxon>
        <taxon>Streptophyta</taxon>
        <taxon>Embryophyta</taxon>
        <taxon>Tracheophyta</taxon>
        <taxon>Spermatophyta</taxon>
        <taxon>Magnoliopsida</taxon>
        <taxon>eudicotyledons</taxon>
        <taxon>Gunneridae</taxon>
        <taxon>Pentapetalae</taxon>
        <taxon>asterids</taxon>
        <taxon>lamiids</taxon>
        <taxon>Gentianales</taxon>
        <taxon>Rubiaceae</taxon>
        <taxon>Cinchonoideae</taxon>
        <taxon>Cinchoneae</taxon>
        <taxon>Cinchona</taxon>
    </lineage>
</organism>
<name>A0ABD2Y186_9GENT</name>
<feature type="region of interest" description="Disordered" evidence="1">
    <location>
        <begin position="138"/>
        <end position="157"/>
    </location>
</feature>